<dbReference type="Proteomes" id="UP001163255">
    <property type="component" value="Chromosome"/>
</dbReference>
<proteinExistence type="predicted"/>
<gene>
    <name evidence="2" type="ORF">NX720_24315</name>
</gene>
<dbReference type="InterPro" id="IPR018898">
    <property type="entry name" value="Eex_TraS"/>
</dbReference>
<keyword evidence="3" id="KW-1185">Reference proteome</keyword>
<evidence type="ECO:0000313" key="3">
    <source>
        <dbReference type="Proteomes" id="UP001163255"/>
    </source>
</evidence>
<sequence length="116" mass="12969">MTLLKRIKGFVAGLMVLAAVCLVVEQLVYIFLVPGYFWELSVSPVVWGLFSAVCFWQLWRFNQKFPDENSDESMEFEDFEELMSETNPATGLPMAGALDISGNPYGGDDSVGFDLI</sequence>
<dbReference type="Pfam" id="PF10624">
    <property type="entry name" value="TraS"/>
    <property type="match status" value="1"/>
</dbReference>
<evidence type="ECO:0000313" key="2">
    <source>
        <dbReference type="EMBL" id="UYM15906.1"/>
    </source>
</evidence>
<keyword evidence="1" id="KW-0472">Membrane</keyword>
<keyword evidence="1" id="KW-0812">Transmembrane</keyword>
<dbReference type="EMBL" id="CP103300">
    <property type="protein sequence ID" value="UYM15906.1"/>
    <property type="molecule type" value="Genomic_DNA"/>
</dbReference>
<evidence type="ECO:0000256" key="1">
    <source>
        <dbReference type="SAM" id="Phobius"/>
    </source>
</evidence>
<feature type="transmembrane region" description="Helical" evidence="1">
    <location>
        <begin position="12"/>
        <end position="32"/>
    </location>
</feature>
<name>A0ABY6GT16_9GAMM</name>
<dbReference type="RefSeq" id="WP_262598139.1">
    <property type="nucleotide sequence ID" value="NZ_CP103300.1"/>
</dbReference>
<reference evidence="2" key="1">
    <citation type="submission" date="2022-10" db="EMBL/GenBank/DDBJ databases">
        <title>Completed Genome Sequence of two octocoral isolated bacterium, Endozoicomonas euniceicola EF212T and Endozoicomonas gorgoniicola PS125T.</title>
        <authorList>
            <person name="Chiou Y.-J."/>
            <person name="Chen Y.-H."/>
        </authorList>
    </citation>
    <scope>NUCLEOTIDE SEQUENCE</scope>
    <source>
        <strain evidence="2">EF212</strain>
    </source>
</reference>
<feature type="transmembrane region" description="Helical" evidence="1">
    <location>
        <begin position="38"/>
        <end position="59"/>
    </location>
</feature>
<protein>
    <submittedName>
        <fullName evidence="2">Uncharacterized protein</fullName>
    </submittedName>
</protein>
<keyword evidence="1" id="KW-1133">Transmembrane helix</keyword>
<accession>A0ABY6GT16</accession>
<organism evidence="2 3">
    <name type="scientific">Endozoicomonas euniceicola</name>
    <dbReference type="NCBI Taxonomy" id="1234143"/>
    <lineage>
        <taxon>Bacteria</taxon>
        <taxon>Pseudomonadati</taxon>
        <taxon>Pseudomonadota</taxon>
        <taxon>Gammaproteobacteria</taxon>
        <taxon>Oceanospirillales</taxon>
        <taxon>Endozoicomonadaceae</taxon>
        <taxon>Endozoicomonas</taxon>
    </lineage>
</organism>